<proteinExistence type="predicted"/>
<dbReference type="SMART" id="SM01045">
    <property type="entry name" value="BURP"/>
    <property type="match status" value="1"/>
</dbReference>
<protein>
    <recommendedName>
        <fullName evidence="2">BURP domain-containing protein</fullName>
    </recommendedName>
</protein>
<feature type="compositionally biased region" description="Basic and acidic residues" evidence="1">
    <location>
        <begin position="66"/>
        <end position="89"/>
    </location>
</feature>
<evidence type="ECO:0000313" key="3">
    <source>
        <dbReference type="EMBL" id="GJM95228.1"/>
    </source>
</evidence>
<gene>
    <name evidence="3" type="primary">ga11939</name>
    <name evidence="3" type="ORF">PR202_ga11939</name>
</gene>
<dbReference type="EMBL" id="BQKI01000005">
    <property type="protein sequence ID" value="GJM95228.1"/>
    <property type="molecule type" value="Genomic_DNA"/>
</dbReference>
<dbReference type="AlphaFoldDB" id="A0AAV5CAK8"/>
<evidence type="ECO:0000313" key="4">
    <source>
        <dbReference type="Proteomes" id="UP001054889"/>
    </source>
</evidence>
<name>A0AAV5CAK8_ELECO</name>
<feature type="region of interest" description="Disordered" evidence="1">
    <location>
        <begin position="1"/>
        <end position="89"/>
    </location>
</feature>
<dbReference type="PANTHER" id="PTHR31236">
    <property type="entry name" value="BURP DOMAIN PROTEIN USPL1-LIKE"/>
    <property type="match status" value="1"/>
</dbReference>
<dbReference type="PROSITE" id="PS51277">
    <property type="entry name" value="BURP"/>
    <property type="match status" value="1"/>
</dbReference>
<reference evidence="3" key="1">
    <citation type="journal article" date="2018" name="DNA Res.">
        <title>Multiple hybrid de novo genome assembly of finger millet, an orphan allotetraploid crop.</title>
        <authorList>
            <person name="Hatakeyama M."/>
            <person name="Aluri S."/>
            <person name="Balachadran M.T."/>
            <person name="Sivarajan S.R."/>
            <person name="Patrignani A."/>
            <person name="Gruter S."/>
            <person name="Poveda L."/>
            <person name="Shimizu-Inatsugi R."/>
            <person name="Baeten J."/>
            <person name="Francoijs K.J."/>
            <person name="Nataraja K.N."/>
            <person name="Reddy Y.A.N."/>
            <person name="Phadnis S."/>
            <person name="Ravikumar R.L."/>
            <person name="Schlapbach R."/>
            <person name="Sreeman S.M."/>
            <person name="Shimizu K.K."/>
        </authorList>
    </citation>
    <scope>NUCLEOTIDE SEQUENCE</scope>
</reference>
<dbReference type="InterPro" id="IPR004873">
    <property type="entry name" value="BURP_dom"/>
</dbReference>
<comment type="caution">
    <text evidence="3">The sequence shown here is derived from an EMBL/GenBank/DDBJ whole genome shotgun (WGS) entry which is preliminary data.</text>
</comment>
<keyword evidence="4" id="KW-1185">Reference proteome</keyword>
<feature type="domain" description="BURP" evidence="2">
    <location>
        <begin position="130"/>
        <end position="345"/>
    </location>
</feature>
<dbReference type="InterPro" id="IPR044816">
    <property type="entry name" value="BURP"/>
</dbReference>
<evidence type="ECO:0000256" key="1">
    <source>
        <dbReference type="SAM" id="MobiDB-lite"/>
    </source>
</evidence>
<dbReference type="PANTHER" id="PTHR31236:SF24">
    <property type="entry name" value="BURP DOMAIN PROTEIN RD22"/>
    <property type="match status" value="1"/>
</dbReference>
<reference evidence="3" key="2">
    <citation type="submission" date="2021-12" db="EMBL/GenBank/DDBJ databases">
        <title>Resequencing data analysis of finger millet.</title>
        <authorList>
            <person name="Hatakeyama M."/>
            <person name="Aluri S."/>
            <person name="Balachadran M.T."/>
            <person name="Sivarajan S.R."/>
            <person name="Poveda L."/>
            <person name="Shimizu-Inatsugi R."/>
            <person name="Schlapbach R."/>
            <person name="Sreeman S.M."/>
            <person name="Shimizu K.K."/>
        </authorList>
    </citation>
    <scope>NUCLEOTIDE SEQUENCE</scope>
</reference>
<evidence type="ECO:0000259" key="2">
    <source>
        <dbReference type="PROSITE" id="PS51277"/>
    </source>
</evidence>
<sequence length="349" mass="37648">MESESRYRDELTRARPSTGCRSTQTEKGKNAGSAQGREGTMEEPLHGAARNLMARARRREGQLWLPKREEGGSRSRVREKGGGSSKGERREVVITRRLWSTTLSPPGTANLCIIYKTNLPGIEAKNCLFFFHKAQFLPGSTITASFPAEEVPPLLTHDLSEKVPFEDLNDVLAAFNIPAGSTEAARVAATLSSCQAPPLAGELKSCTTSLESTVRSAMAMLGVATDVHGVSALPATGLPRRPYVVQAVTKLDGDQYVACHAMPFPYAVYQCHMSTTELSSDVYMVSLRGGGDGALPAAVDMLAFCHLDTSSWNPAHPAFELLRTSPGGSPVCHFMPHANLVFVKKTDTV</sequence>
<dbReference type="Proteomes" id="UP001054889">
    <property type="component" value="Unassembled WGS sequence"/>
</dbReference>
<dbReference type="Pfam" id="PF03181">
    <property type="entry name" value="BURP"/>
    <property type="match status" value="1"/>
</dbReference>
<organism evidence="3 4">
    <name type="scientific">Eleusine coracana subsp. coracana</name>
    <dbReference type="NCBI Taxonomy" id="191504"/>
    <lineage>
        <taxon>Eukaryota</taxon>
        <taxon>Viridiplantae</taxon>
        <taxon>Streptophyta</taxon>
        <taxon>Embryophyta</taxon>
        <taxon>Tracheophyta</taxon>
        <taxon>Spermatophyta</taxon>
        <taxon>Magnoliopsida</taxon>
        <taxon>Liliopsida</taxon>
        <taxon>Poales</taxon>
        <taxon>Poaceae</taxon>
        <taxon>PACMAD clade</taxon>
        <taxon>Chloridoideae</taxon>
        <taxon>Cynodonteae</taxon>
        <taxon>Eleusininae</taxon>
        <taxon>Eleusine</taxon>
    </lineage>
</organism>
<accession>A0AAV5CAK8</accession>
<feature type="compositionally biased region" description="Basic and acidic residues" evidence="1">
    <location>
        <begin position="1"/>
        <end position="13"/>
    </location>
</feature>